<organism evidence="1 2">
    <name type="scientific">Orbilia blumenaviensis</name>
    <dbReference type="NCBI Taxonomy" id="1796055"/>
    <lineage>
        <taxon>Eukaryota</taxon>
        <taxon>Fungi</taxon>
        <taxon>Dikarya</taxon>
        <taxon>Ascomycota</taxon>
        <taxon>Pezizomycotina</taxon>
        <taxon>Orbiliomycetes</taxon>
        <taxon>Orbiliales</taxon>
        <taxon>Orbiliaceae</taxon>
        <taxon>Orbilia</taxon>
    </lineage>
</organism>
<accession>A0AAV9U6S9</accession>
<reference evidence="1 2" key="1">
    <citation type="submission" date="2019-10" db="EMBL/GenBank/DDBJ databases">
        <authorList>
            <person name="Palmer J.M."/>
        </authorList>
    </citation>
    <scope>NUCLEOTIDE SEQUENCE [LARGE SCALE GENOMIC DNA]</scope>
    <source>
        <strain evidence="1 2">TWF730</strain>
    </source>
</reference>
<protein>
    <recommendedName>
        <fullName evidence="3">F-box domain-containing protein</fullName>
    </recommendedName>
</protein>
<dbReference type="SUPFAM" id="SSF52047">
    <property type="entry name" value="RNI-like"/>
    <property type="match status" value="1"/>
</dbReference>
<dbReference type="InterPro" id="IPR036047">
    <property type="entry name" value="F-box-like_dom_sf"/>
</dbReference>
<proteinExistence type="predicted"/>
<dbReference type="Proteomes" id="UP001373714">
    <property type="component" value="Unassembled WGS sequence"/>
</dbReference>
<dbReference type="AlphaFoldDB" id="A0AAV9U6S9"/>
<comment type="caution">
    <text evidence="1">The sequence shown here is derived from an EMBL/GenBank/DDBJ whole genome shotgun (WGS) entry which is preliminary data.</text>
</comment>
<gene>
    <name evidence="1" type="ORF">TWF730_003537</name>
</gene>
<evidence type="ECO:0000313" key="2">
    <source>
        <dbReference type="Proteomes" id="UP001373714"/>
    </source>
</evidence>
<evidence type="ECO:0008006" key="3">
    <source>
        <dbReference type="Google" id="ProtNLM"/>
    </source>
</evidence>
<sequence length="405" mass="46534">MDPFLSLPAEICYSILSYLESDEKAAFSKCSRHCYFLAFPSRIRGVNVFDSHDRGYLDQFFDDGWLAPFASYIRFVRLQIKKFSELHSRLSKLAVFTNLTQLDIWVLPSDNVERNAYVALFSIISASPYYDNLEFLGVNWNAKRVSTFIIKSQASPPMEEQRQRYKRRVEQLSEADRRVLGSFIPPDDPVLSSIRLPKNLKMLKAMVNTNEVCSLWPLLKCETTPVLSLTSVRKPVMDHRTPGTICEFACVKTLYLCLYRGYDSGSIRHLPRQFPNLESLTIYSRIAGDANGSWLDTIPNLPKIKYLGLPVPKHNYLVASIGDLETCLENRLHQGHFPALRKVKFCMEVQEGDDAEITCTVFPTMGIHWKAWVFGWETIKQQPDDLRKPWSFGYRYGRSIASPSL</sequence>
<name>A0AAV9U6S9_9PEZI</name>
<evidence type="ECO:0000313" key="1">
    <source>
        <dbReference type="EMBL" id="KAK6334322.1"/>
    </source>
</evidence>
<dbReference type="EMBL" id="JAVHNS010000015">
    <property type="protein sequence ID" value="KAK6334322.1"/>
    <property type="molecule type" value="Genomic_DNA"/>
</dbReference>
<dbReference type="SUPFAM" id="SSF81383">
    <property type="entry name" value="F-box domain"/>
    <property type="match status" value="1"/>
</dbReference>
<keyword evidence="2" id="KW-1185">Reference proteome</keyword>